<sequence>MNMNIMIGMLKKALVQAIVRFYAFAGGCHQNSTTNEPELLCKSRGVDFAEVDAKIQVQYDLYDADNSIKGKLAHSQEEARGAGYSGHRVRMLWIGGGMHMGP</sequence>
<dbReference type="Gene3D" id="3.30.559.10">
    <property type="entry name" value="Chloramphenicol acetyltransferase-like domain"/>
    <property type="match status" value="1"/>
</dbReference>
<dbReference type="InterPro" id="IPR023213">
    <property type="entry name" value="CAT-like_dom_sf"/>
</dbReference>
<dbReference type="Proteomes" id="UP000813462">
    <property type="component" value="Unassembled WGS sequence"/>
</dbReference>
<gene>
    <name evidence="1" type="ORF">FEM48_Zijuj03G0079300</name>
</gene>
<protein>
    <submittedName>
        <fullName evidence="1">Uncharacterized protein</fullName>
    </submittedName>
</protein>
<comment type="caution">
    <text evidence="1">The sequence shown here is derived from an EMBL/GenBank/DDBJ whole genome shotgun (WGS) entry which is preliminary data.</text>
</comment>
<dbReference type="EMBL" id="JAEACU010000003">
    <property type="protein sequence ID" value="KAH7537312.1"/>
    <property type="molecule type" value="Genomic_DNA"/>
</dbReference>
<dbReference type="Pfam" id="PF02458">
    <property type="entry name" value="Transferase"/>
    <property type="match status" value="1"/>
</dbReference>
<dbReference type="AlphaFoldDB" id="A0A978VP37"/>
<proteinExistence type="predicted"/>
<evidence type="ECO:0000313" key="2">
    <source>
        <dbReference type="Proteomes" id="UP000813462"/>
    </source>
</evidence>
<organism evidence="1 2">
    <name type="scientific">Ziziphus jujuba var. spinosa</name>
    <dbReference type="NCBI Taxonomy" id="714518"/>
    <lineage>
        <taxon>Eukaryota</taxon>
        <taxon>Viridiplantae</taxon>
        <taxon>Streptophyta</taxon>
        <taxon>Embryophyta</taxon>
        <taxon>Tracheophyta</taxon>
        <taxon>Spermatophyta</taxon>
        <taxon>Magnoliopsida</taxon>
        <taxon>eudicotyledons</taxon>
        <taxon>Gunneridae</taxon>
        <taxon>Pentapetalae</taxon>
        <taxon>rosids</taxon>
        <taxon>fabids</taxon>
        <taxon>Rosales</taxon>
        <taxon>Rhamnaceae</taxon>
        <taxon>Paliureae</taxon>
        <taxon>Ziziphus</taxon>
    </lineage>
</organism>
<accession>A0A978VP37</accession>
<evidence type="ECO:0000313" key="1">
    <source>
        <dbReference type="EMBL" id="KAH7537312.1"/>
    </source>
</evidence>
<name>A0A978VP37_ZIZJJ</name>
<reference evidence="1" key="1">
    <citation type="journal article" date="2021" name="Front. Plant Sci.">
        <title>Chromosome-Scale Genome Assembly for Chinese Sour Jujube and Insights Into Its Genome Evolution and Domestication Signature.</title>
        <authorList>
            <person name="Shen L.-Y."/>
            <person name="Luo H."/>
            <person name="Wang X.-L."/>
            <person name="Wang X.-M."/>
            <person name="Qiu X.-J."/>
            <person name="Liu H."/>
            <person name="Zhou S.-S."/>
            <person name="Jia K.-H."/>
            <person name="Nie S."/>
            <person name="Bao Y.-T."/>
            <person name="Zhang R.-G."/>
            <person name="Yun Q.-Z."/>
            <person name="Chai Y.-H."/>
            <person name="Lu J.-Y."/>
            <person name="Li Y."/>
            <person name="Zhao S.-W."/>
            <person name="Mao J.-F."/>
            <person name="Jia S.-G."/>
            <person name="Mao Y.-M."/>
        </authorList>
    </citation>
    <scope>NUCLEOTIDE SEQUENCE</scope>
    <source>
        <strain evidence="1">AT0</strain>
        <tissue evidence="1">Leaf</tissue>
    </source>
</reference>